<keyword evidence="8 12" id="KW-0326">Glycosidase</keyword>
<evidence type="ECO:0000256" key="5">
    <source>
        <dbReference type="ARBA" id="ARBA00023027"/>
    </source>
</evidence>
<comment type="cofactor">
    <cofactor evidence="1">
        <name>Mn(2+)</name>
        <dbReference type="ChEBI" id="CHEBI:29035"/>
    </cofactor>
</comment>
<evidence type="ECO:0000256" key="11">
    <source>
        <dbReference type="PIRSR" id="PIRSR601088-4"/>
    </source>
</evidence>
<dbReference type="InterPro" id="IPR036291">
    <property type="entry name" value="NAD(P)-bd_dom_sf"/>
</dbReference>
<evidence type="ECO:0000256" key="3">
    <source>
        <dbReference type="ARBA" id="ARBA00022723"/>
    </source>
</evidence>
<feature type="domain" description="Glycosyl hydrolase family 4 C-terminal" evidence="13">
    <location>
        <begin position="193"/>
        <end position="411"/>
    </location>
</feature>
<evidence type="ECO:0000313" key="15">
    <source>
        <dbReference type="Proteomes" id="UP000274601"/>
    </source>
</evidence>
<dbReference type="EMBL" id="RBWU01000002">
    <property type="protein sequence ID" value="RKS76708.1"/>
    <property type="molecule type" value="Genomic_DNA"/>
</dbReference>
<dbReference type="InterPro" id="IPR001088">
    <property type="entry name" value="Glyco_hydro_4"/>
</dbReference>
<dbReference type="Pfam" id="PF02056">
    <property type="entry name" value="Glyco_hydro_4"/>
    <property type="match status" value="1"/>
</dbReference>
<evidence type="ECO:0000256" key="7">
    <source>
        <dbReference type="ARBA" id="ARBA00023277"/>
    </source>
</evidence>
<dbReference type="InterPro" id="IPR015955">
    <property type="entry name" value="Lactate_DH/Glyco_Ohase_4_C"/>
</dbReference>
<reference evidence="14 15" key="1">
    <citation type="submission" date="2018-10" db="EMBL/GenBank/DDBJ databases">
        <title>Genomic Encyclopedia of Archaeal and Bacterial Type Strains, Phase II (KMG-II): from individual species to whole genera.</title>
        <authorList>
            <person name="Goeker M."/>
        </authorList>
    </citation>
    <scope>NUCLEOTIDE SEQUENCE [LARGE SCALE GENOMIC DNA]</scope>
    <source>
        <strain evidence="14 15">DSM 43383</strain>
    </source>
</reference>
<feature type="binding site" evidence="9">
    <location>
        <position position="147"/>
    </location>
    <ligand>
        <name>substrate</name>
    </ligand>
</feature>
<protein>
    <submittedName>
        <fullName evidence="14">Alpha-galactosidase</fullName>
    </submittedName>
</protein>
<keyword evidence="10" id="KW-0170">Cobalt</keyword>
<dbReference type="SUPFAM" id="SSF51735">
    <property type="entry name" value="NAD(P)-binding Rossmann-fold domains"/>
    <property type="match status" value="1"/>
</dbReference>
<keyword evidence="15" id="KW-1185">Reference proteome</keyword>
<keyword evidence="3 10" id="KW-0479">Metal-binding</keyword>
<dbReference type="GO" id="GO:0016616">
    <property type="term" value="F:oxidoreductase activity, acting on the CH-OH group of donors, NAD or NADP as acceptor"/>
    <property type="evidence" value="ECO:0007669"/>
    <property type="project" value="InterPro"/>
</dbReference>
<keyword evidence="4 12" id="KW-0378">Hydrolase</keyword>
<dbReference type="InterPro" id="IPR022616">
    <property type="entry name" value="Glyco_hydro_4_C"/>
</dbReference>
<comment type="caution">
    <text evidence="14">The sequence shown here is derived from an EMBL/GenBank/DDBJ whole genome shotgun (WGS) entry which is preliminary data.</text>
</comment>
<evidence type="ECO:0000256" key="1">
    <source>
        <dbReference type="ARBA" id="ARBA00001936"/>
    </source>
</evidence>
<evidence type="ECO:0000313" key="14">
    <source>
        <dbReference type="EMBL" id="RKS76708.1"/>
    </source>
</evidence>
<proteinExistence type="inferred from homology"/>
<dbReference type="AlphaFoldDB" id="A0A495QTE0"/>
<dbReference type="NCBIfam" id="NF011657">
    <property type="entry name" value="PRK15076.1"/>
    <property type="match status" value="1"/>
</dbReference>
<evidence type="ECO:0000256" key="2">
    <source>
        <dbReference type="ARBA" id="ARBA00010141"/>
    </source>
</evidence>
<feature type="binding site" evidence="10">
    <location>
        <position position="197"/>
    </location>
    <ligand>
        <name>Mn(2+)</name>
        <dbReference type="ChEBI" id="CHEBI:29035"/>
    </ligand>
</feature>
<evidence type="ECO:0000259" key="13">
    <source>
        <dbReference type="Pfam" id="PF11975"/>
    </source>
</evidence>
<evidence type="ECO:0000256" key="6">
    <source>
        <dbReference type="ARBA" id="ARBA00023211"/>
    </source>
</evidence>
<gene>
    <name evidence="14" type="ORF">BZB76_2066</name>
</gene>
<keyword evidence="7" id="KW-0119">Carbohydrate metabolism</keyword>
<keyword evidence="10" id="KW-0408">Iron</keyword>
<dbReference type="Proteomes" id="UP000274601">
    <property type="component" value="Unassembled WGS sequence"/>
</dbReference>
<evidence type="ECO:0000256" key="8">
    <source>
        <dbReference type="ARBA" id="ARBA00023295"/>
    </source>
</evidence>
<dbReference type="PRINTS" id="PR00732">
    <property type="entry name" value="GLHYDRLASE4"/>
</dbReference>
<comment type="similarity">
    <text evidence="2 12">Belongs to the glycosyl hydrolase 4 family.</text>
</comment>
<dbReference type="GO" id="GO:0004553">
    <property type="term" value="F:hydrolase activity, hydrolyzing O-glycosyl compounds"/>
    <property type="evidence" value="ECO:0007669"/>
    <property type="project" value="InterPro"/>
</dbReference>
<dbReference type="Gene3D" id="3.90.1820.10">
    <property type="entry name" value="AglA-like glucosidase"/>
    <property type="match status" value="1"/>
</dbReference>
<dbReference type="GO" id="GO:0046872">
    <property type="term" value="F:metal ion binding"/>
    <property type="evidence" value="ECO:0007669"/>
    <property type="project" value="UniProtKB-KW"/>
</dbReference>
<evidence type="ECO:0000256" key="12">
    <source>
        <dbReference type="RuleBase" id="RU361152"/>
    </source>
</evidence>
<accession>A0A495QTE0</accession>
<dbReference type="OrthoDB" id="9767022at2"/>
<keyword evidence="10" id="KW-0533">Nickel</keyword>
<dbReference type="GO" id="GO:0005975">
    <property type="term" value="P:carbohydrate metabolic process"/>
    <property type="evidence" value="ECO:0007669"/>
    <property type="project" value="InterPro"/>
</dbReference>
<dbReference type="PANTHER" id="PTHR32092">
    <property type="entry name" value="6-PHOSPHO-BETA-GLUCOSIDASE-RELATED"/>
    <property type="match status" value="1"/>
</dbReference>
<feature type="binding site" evidence="10">
    <location>
        <position position="167"/>
    </location>
    <ligand>
        <name>Mn(2+)</name>
        <dbReference type="ChEBI" id="CHEBI:29035"/>
    </ligand>
</feature>
<dbReference type="InterPro" id="IPR053715">
    <property type="entry name" value="GH4_Enzyme_sf"/>
</dbReference>
<feature type="site" description="Increases basicity of active site Tyr" evidence="11">
    <location>
        <position position="109"/>
    </location>
</feature>
<evidence type="ECO:0000256" key="4">
    <source>
        <dbReference type="ARBA" id="ARBA00022801"/>
    </source>
</evidence>
<dbReference type="SUPFAM" id="SSF56327">
    <property type="entry name" value="LDH C-terminal domain-like"/>
    <property type="match status" value="1"/>
</dbReference>
<evidence type="ECO:0000256" key="9">
    <source>
        <dbReference type="PIRSR" id="PIRSR601088-2"/>
    </source>
</evidence>
<organism evidence="14 15">
    <name type="scientific">Actinomadura pelletieri DSM 43383</name>
    <dbReference type="NCBI Taxonomy" id="1120940"/>
    <lineage>
        <taxon>Bacteria</taxon>
        <taxon>Bacillati</taxon>
        <taxon>Actinomycetota</taxon>
        <taxon>Actinomycetes</taxon>
        <taxon>Streptosporangiales</taxon>
        <taxon>Thermomonosporaceae</taxon>
        <taxon>Actinomadura</taxon>
    </lineage>
</organism>
<dbReference type="PANTHER" id="PTHR32092:SF6">
    <property type="entry name" value="ALPHA-GALACTOSIDASE"/>
    <property type="match status" value="1"/>
</dbReference>
<name>A0A495QTE0_9ACTN</name>
<comment type="cofactor">
    <cofactor evidence="12">
        <name>NAD(+)</name>
        <dbReference type="ChEBI" id="CHEBI:57540"/>
    </cofactor>
    <text evidence="12">Binds 1 NAD(+) per subunit.</text>
</comment>
<sequence length="448" mass="48993">MTKIAMIGAGGQEFPLRLMTDFLALESPREAAYTLMDIDPVPLARTERLVRRVASAHGYKIELETTTDRRAALNGADFVIVCFQVGSQRAYTLDMEIPRRYGIDQTVGDTLGPGGAMRGLRTMAVLDGLADDVLELCPDALVLQYANPMSINCAFLQGRGVQAVGLCHSVHHTAGQLADIMGLAPGTWSFRAAGINHQAWMLEFRHEGRSILPRLYDTMLAYSRGEHDPVVEIDEWYAGGRERVRTEVMKLTGYFPTESSHHVSEYFPHFRRSPELIAELLPERWDYHAIGSGQGDAEQEALADELAAEPLTPSGEYAAGIVDSILTGTPRVIYGNVPNDGLITNLPAGACVEVPCLVDANGVQPTRVGDLPAACAAVNLPSIAFQSCVVEAYRTRSRRLVNTALTLDRLTAALLPLPDIQALTDELLDEQARWLPAFHDSDGKGERR</sequence>
<keyword evidence="5 12" id="KW-0520">NAD</keyword>
<keyword evidence="6 10" id="KW-0464">Manganese</keyword>
<evidence type="ECO:0000256" key="10">
    <source>
        <dbReference type="PIRSR" id="PIRSR601088-3"/>
    </source>
</evidence>
<dbReference type="RefSeq" id="WP_121434006.1">
    <property type="nucleotide sequence ID" value="NZ_RBWU01000002.1"/>
</dbReference>
<dbReference type="Pfam" id="PF11975">
    <property type="entry name" value="Glyco_hydro_4C"/>
    <property type="match status" value="1"/>
</dbReference>